<dbReference type="Proteomes" id="UP001567538">
    <property type="component" value="Unassembled WGS sequence"/>
</dbReference>
<evidence type="ECO:0000313" key="3">
    <source>
        <dbReference type="Proteomes" id="UP001567538"/>
    </source>
</evidence>
<name>A0ABD1GEL4_SALDI</name>
<keyword evidence="3" id="KW-1185">Reference proteome</keyword>
<feature type="compositionally biased region" description="Acidic residues" evidence="1">
    <location>
        <begin position="19"/>
        <end position="31"/>
    </location>
</feature>
<feature type="region of interest" description="Disordered" evidence="1">
    <location>
        <begin position="1"/>
        <end position="61"/>
    </location>
</feature>
<reference evidence="2 3" key="1">
    <citation type="submission" date="2024-06" db="EMBL/GenBank/DDBJ databases">
        <title>A chromosome level genome sequence of Diviner's sage (Salvia divinorum).</title>
        <authorList>
            <person name="Ford S.A."/>
            <person name="Ro D.-K."/>
            <person name="Ness R.W."/>
            <person name="Phillips M.A."/>
        </authorList>
    </citation>
    <scope>NUCLEOTIDE SEQUENCE [LARGE SCALE GENOMIC DNA]</scope>
    <source>
        <strain evidence="2">SAF-2024a</strain>
        <tissue evidence="2">Leaf</tissue>
    </source>
</reference>
<organism evidence="2 3">
    <name type="scientific">Salvia divinorum</name>
    <name type="common">Maria pastora</name>
    <name type="synonym">Diviner's sage</name>
    <dbReference type="NCBI Taxonomy" id="28513"/>
    <lineage>
        <taxon>Eukaryota</taxon>
        <taxon>Viridiplantae</taxon>
        <taxon>Streptophyta</taxon>
        <taxon>Embryophyta</taxon>
        <taxon>Tracheophyta</taxon>
        <taxon>Spermatophyta</taxon>
        <taxon>Magnoliopsida</taxon>
        <taxon>eudicotyledons</taxon>
        <taxon>Gunneridae</taxon>
        <taxon>Pentapetalae</taxon>
        <taxon>asterids</taxon>
        <taxon>lamiids</taxon>
        <taxon>Lamiales</taxon>
        <taxon>Lamiaceae</taxon>
        <taxon>Nepetoideae</taxon>
        <taxon>Mentheae</taxon>
        <taxon>Salviinae</taxon>
        <taxon>Salvia</taxon>
        <taxon>Salvia subgen. Calosphace</taxon>
    </lineage>
</organism>
<dbReference type="PANTHER" id="PTHR34130">
    <property type="entry name" value="OS08G0243800 PROTEIN"/>
    <property type="match status" value="1"/>
</dbReference>
<sequence>MGAQDFLPQQTLTPSNIKEEEEDEEELEETETLSLCDLPLYSDQSGDWDQHSTTTTTSSSSSHQDYFEFFSQDLTPSAAFLPPENIIFCGKLISYKPCKATPSPNRANGKHQIIANAQTGPKKASRWRWRLSGSKCTTAAMQRRTYSSGKQVKVKWYFFLFGVSKFSPVVELSDIRNRQSRRRSPPHPPQSSSPVMFGFRGGDDGEVMGDRGWGLWGLIRALSCGGGRRPTTVAAVAAGG</sequence>
<evidence type="ECO:0000313" key="2">
    <source>
        <dbReference type="EMBL" id="KAL1542459.1"/>
    </source>
</evidence>
<feature type="compositionally biased region" description="Polar residues" evidence="1">
    <location>
        <begin position="7"/>
        <end position="16"/>
    </location>
</feature>
<gene>
    <name evidence="2" type="ORF">AAHA92_26554</name>
</gene>
<protein>
    <submittedName>
        <fullName evidence="2">Uncharacterized protein</fullName>
    </submittedName>
</protein>
<feature type="compositionally biased region" description="Low complexity" evidence="1">
    <location>
        <begin position="52"/>
        <end position="61"/>
    </location>
</feature>
<evidence type="ECO:0000256" key="1">
    <source>
        <dbReference type="SAM" id="MobiDB-lite"/>
    </source>
</evidence>
<proteinExistence type="predicted"/>
<dbReference type="AlphaFoldDB" id="A0ABD1GEL4"/>
<dbReference type="PANTHER" id="PTHR34130:SF3">
    <property type="entry name" value="DUF1645 FAMILY PROTEIN"/>
    <property type="match status" value="1"/>
</dbReference>
<comment type="caution">
    <text evidence="2">The sequence shown here is derived from an EMBL/GenBank/DDBJ whole genome shotgun (WGS) entry which is preliminary data.</text>
</comment>
<feature type="region of interest" description="Disordered" evidence="1">
    <location>
        <begin position="177"/>
        <end position="201"/>
    </location>
</feature>
<accession>A0ABD1GEL4</accession>
<dbReference type="EMBL" id="JBEAFC010000009">
    <property type="protein sequence ID" value="KAL1542459.1"/>
    <property type="molecule type" value="Genomic_DNA"/>
</dbReference>